<keyword evidence="1" id="KW-1133">Transmembrane helix</keyword>
<feature type="transmembrane region" description="Helical" evidence="1">
    <location>
        <begin position="46"/>
        <end position="67"/>
    </location>
</feature>
<dbReference type="EMBL" id="CABVLI010000044">
    <property type="protein sequence ID" value="VVT26170.1"/>
    <property type="molecule type" value="Genomic_DNA"/>
</dbReference>
<evidence type="ECO:0000313" key="3">
    <source>
        <dbReference type="Proteomes" id="UP000326857"/>
    </source>
</evidence>
<dbReference type="AlphaFoldDB" id="A0A5E8A3Z9"/>
<keyword evidence="1" id="KW-0812">Transmembrane</keyword>
<name>A0A5E8A3Z9_9SPHN</name>
<accession>A0A5E8A3Z9</accession>
<dbReference type="RefSeq" id="WP_151991666.1">
    <property type="nucleotide sequence ID" value="NZ_LR701528.1"/>
</dbReference>
<evidence type="ECO:0008006" key="4">
    <source>
        <dbReference type="Google" id="ProtNLM"/>
    </source>
</evidence>
<sequence length="239" mass="26004">MSEVDDAIASARASWSRISDDRTGTAIGRVPSRTRSRQTQAIGKRLTRIAVADVAILIAAMVTGWIVPLGIGGAMLVMALLVAATVLFAVWPAERAPTPERLAAVDIRALPAQTERWLEAQRPALPAPAMTLVDRIGLRLETLTPQLATLDANTQEAVDVRKLIGEQLPAFVKDYEKVPASLRTTPRNGRTPDAELVDGLKLIEQEIGEMTARLAQSDLDNLSTRGRFLEMKYKDDSAQ</sequence>
<keyword evidence="1" id="KW-0472">Membrane</keyword>
<dbReference type="Proteomes" id="UP000326857">
    <property type="component" value="Unassembled WGS sequence"/>
</dbReference>
<gene>
    <name evidence="2" type="ORF">SPHINGO391_490107</name>
</gene>
<proteinExistence type="predicted"/>
<organism evidence="2 3">
    <name type="scientific">Sphingomonas aurantiaca</name>
    <dbReference type="NCBI Taxonomy" id="185949"/>
    <lineage>
        <taxon>Bacteria</taxon>
        <taxon>Pseudomonadati</taxon>
        <taxon>Pseudomonadota</taxon>
        <taxon>Alphaproteobacteria</taxon>
        <taxon>Sphingomonadales</taxon>
        <taxon>Sphingomonadaceae</taxon>
        <taxon>Sphingomonas</taxon>
    </lineage>
</organism>
<reference evidence="2 3" key="1">
    <citation type="submission" date="2019-09" db="EMBL/GenBank/DDBJ databases">
        <authorList>
            <person name="Dittami M. S."/>
        </authorList>
    </citation>
    <scope>NUCLEOTIDE SEQUENCE [LARGE SCALE GENOMIC DNA]</scope>
    <source>
        <strain evidence="2">SPHINGO391</strain>
    </source>
</reference>
<feature type="transmembrane region" description="Helical" evidence="1">
    <location>
        <begin position="73"/>
        <end position="91"/>
    </location>
</feature>
<evidence type="ECO:0000256" key="1">
    <source>
        <dbReference type="SAM" id="Phobius"/>
    </source>
</evidence>
<protein>
    <recommendedName>
        <fullName evidence="4">5-bromo-4-chloroindolyl phosphate hydrolysis protein</fullName>
    </recommendedName>
</protein>
<evidence type="ECO:0000313" key="2">
    <source>
        <dbReference type="EMBL" id="VVT26170.1"/>
    </source>
</evidence>